<dbReference type="EMBL" id="LAZR01009704">
    <property type="protein sequence ID" value="KKM71068.1"/>
    <property type="molecule type" value="Genomic_DNA"/>
</dbReference>
<dbReference type="AlphaFoldDB" id="A0A0F9JN47"/>
<proteinExistence type="predicted"/>
<keyword evidence="1" id="KW-1133">Transmembrane helix</keyword>
<gene>
    <name evidence="2" type="ORF">LCGC14_1434320</name>
</gene>
<protein>
    <recommendedName>
        <fullName evidence="3">CXXC-20-CXXC protein</fullName>
    </recommendedName>
</protein>
<keyword evidence="1" id="KW-0472">Membrane</keyword>
<reference evidence="2" key="1">
    <citation type="journal article" date="2015" name="Nature">
        <title>Complex archaea that bridge the gap between prokaryotes and eukaryotes.</title>
        <authorList>
            <person name="Spang A."/>
            <person name="Saw J.H."/>
            <person name="Jorgensen S.L."/>
            <person name="Zaremba-Niedzwiedzka K."/>
            <person name="Martijn J."/>
            <person name="Lind A.E."/>
            <person name="van Eijk R."/>
            <person name="Schleper C."/>
            <person name="Guy L."/>
            <person name="Ettema T.J."/>
        </authorList>
    </citation>
    <scope>NUCLEOTIDE SEQUENCE</scope>
</reference>
<keyword evidence="1" id="KW-0812">Transmembrane</keyword>
<feature type="transmembrane region" description="Helical" evidence="1">
    <location>
        <begin position="78"/>
        <end position="97"/>
    </location>
</feature>
<evidence type="ECO:0000256" key="1">
    <source>
        <dbReference type="SAM" id="Phobius"/>
    </source>
</evidence>
<name>A0A0F9JN47_9ZZZZ</name>
<evidence type="ECO:0008006" key="3">
    <source>
        <dbReference type="Google" id="ProtNLM"/>
    </source>
</evidence>
<feature type="transmembrane region" description="Helical" evidence="1">
    <location>
        <begin position="54"/>
        <end position="72"/>
    </location>
</feature>
<organism evidence="2">
    <name type="scientific">marine sediment metagenome</name>
    <dbReference type="NCBI Taxonomy" id="412755"/>
    <lineage>
        <taxon>unclassified sequences</taxon>
        <taxon>metagenomes</taxon>
        <taxon>ecological metagenomes</taxon>
    </lineage>
</organism>
<sequence length="107" mass="12227">MTNKKHERSRNCPDCGWKFPISKVSAPIDRVDGKTFNCPNCKAALVYRTSTGQMYRIFTLMTLPAIILAFIYRNSPLFEAVGTFVVLPLAIIAAVVWRRSEYIERIK</sequence>
<evidence type="ECO:0000313" key="2">
    <source>
        <dbReference type="EMBL" id="KKM71068.1"/>
    </source>
</evidence>
<accession>A0A0F9JN47</accession>
<comment type="caution">
    <text evidence="2">The sequence shown here is derived from an EMBL/GenBank/DDBJ whole genome shotgun (WGS) entry which is preliminary data.</text>
</comment>